<sequence length="84" mass="9402">MQAKSDGHSVIVFPDLVGGWYFVEIEGKAVYRFGPFESYKIVSDLVPVLFPKVPKLEILEPAEFDDDALMILGNGERVGEISRE</sequence>
<name>A0AAE9L5K7_9BURK</name>
<accession>A0AAE9L5K7</accession>
<dbReference type="KEGG" id="ccam:M5D45_23155"/>
<protein>
    <submittedName>
        <fullName evidence="1">Uncharacterized protein</fullName>
    </submittedName>
</protein>
<evidence type="ECO:0000313" key="1">
    <source>
        <dbReference type="EMBL" id="URF08053.1"/>
    </source>
</evidence>
<proteinExistence type="predicted"/>
<dbReference type="EMBL" id="CP097331">
    <property type="protein sequence ID" value="URF08053.1"/>
    <property type="molecule type" value="Genomic_DNA"/>
</dbReference>
<dbReference type="Proteomes" id="UP001056132">
    <property type="component" value="Chromosome 2"/>
</dbReference>
<evidence type="ECO:0000313" key="2">
    <source>
        <dbReference type="Proteomes" id="UP001056132"/>
    </source>
</evidence>
<reference evidence="1" key="2">
    <citation type="submission" date="2022-05" db="EMBL/GenBank/DDBJ databases">
        <authorList>
            <person name="Kunte H.-J."/>
        </authorList>
    </citation>
    <scope>NUCLEOTIDE SEQUENCE</scope>
    <source>
        <strain evidence="1">G5</strain>
    </source>
</reference>
<reference evidence="1" key="1">
    <citation type="journal article" date="2022" name="Microbiol. Resour. Announc.">
        <title>Genome Sequence of Cupriavidus campinensis Strain G5, a Member of a Bacterial Consortium Capable of Polyethylene Degradation.</title>
        <authorList>
            <person name="Schneider B."/>
            <person name="Pfeiffer F."/>
            <person name="Dyall-Smith M."/>
            <person name="Kunte H.J."/>
        </authorList>
    </citation>
    <scope>NUCLEOTIDE SEQUENCE</scope>
    <source>
        <strain evidence="1">G5</strain>
    </source>
</reference>
<gene>
    <name evidence="1" type="ORF">M5D45_23155</name>
</gene>
<dbReference type="AlphaFoldDB" id="A0AAE9L5K7"/>
<dbReference type="RefSeq" id="WP_211942577.1">
    <property type="nucleotide sequence ID" value="NZ_CAJPVH010000001.1"/>
</dbReference>
<organism evidence="1 2">
    <name type="scientific">Cupriavidus campinensis</name>
    <dbReference type="NCBI Taxonomy" id="151783"/>
    <lineage>
        <taxon>Bacteria</taxon>
        <taxon>Pseudomonadati</taxon>
        <taxon>Pseudomonadota</taxon>
        <taxon>Betaproteobacteria</taxon>
        <taxon>Burkholderiales</taxon>
        <taxon>Burkholderiaceae</taxon>
        <taxon>Cupriavidus</taxon>
    </lineage>
</organism>